<feature type="coiled-coil region" evidence="9">
    <location>
        <begin position="380"/>
        <end position="429"/>
    </location>
</feature>
<organism evidence="13 14">
    <name type="scientific">Spiribacter aquaticus</name>
    <dbReference type="NCBI Taxonomy" id="1935996"/>
    <lineage>
        <taxon>Bacteria</taxon>
        <taxon>Pseudomonadati</taxon>
        <taxon>Pseudomonadota</taxon>
        <taxon>Gammaproteobacteria</taxon>
        <taxon>Chromatiales</taxon>
        <taxon>Ectothiorhodospiraceae</taxon>
        <taxon>Spiribacter</taxon>
    </lineage>
</organism>
<dbReference type="EMBL" id="VMKP01000003">
    <property type="protein sequence ID" value="TVO64514.1"/>
    <property type="molecule type" value="Genomic_DNA"/>
</dbReference>
<keyword evidence="10" id="KW-0472">Membrane</keyword>
<name>A0A557RHB1_9GAMM</name>
<comment type="catalytic activity">
    <reaction evidence="1">
        <text>ATP + protein L-histidine = ADP + protein N-phospho-L-histidine.</text>
        <dbReference type="EC" id="2.7.13.3"/>
    </reaction>
</comment>
<dbReference type="Gene3D" id="1.10.287.130">
    <property type="match status" value="1"/>
</dbReference>
<dbReference type="SMART" id="SM00387">
    <property type="entry name" value="HATPase_c"/>
    <property type="match status" value="1"/>
</dbReference>
<dbReference type="Proteomes" id="UP000316688">
    <property type="component" value="Unassembled WGS sequence"/>
</dbReference>
<keyword evidence="6" id="KW-0418">Kinase</keyword>
<dbReference type="PANTHER" id="PTHR42878:SF7">
    <property type="entry name" value="SENSOR HISTIDINE KINASE GLRK"/>
    <property type="match status" value="1"/>
</dbReference>
<keyword evidence="10" id="KW-0812">Transmembrane</keyword>
<keyword evidence="4" id="KW-0808">Transferase</keyword>
<reference evidence="13 14" key="1">
    <citation type="submission" date="2019-07" db="EMBL/GenBank/DDBJ databases">
        <title>Reclasification of Spiribacter aquaticus.</title>
        <authorList>
            <person name="Leon M.J."/>
            <person name="Sanchez-Porro C."/>
            <person name="Ventosa A."/>
        </authorList>
    </citation>
    <scope>NUCLEOTIDE SEQUENCE [LARGE SCALE GENOMIC DNA]</scope>
    <source>
        <strain evidence="13 14">SP30</strain>
    </source>
</reference>
<feature type="transmembrane region" description="Helical" evidence="10">
    <location>
        <begin position="355"/>
        <end position="377"/>
    </location>
</feature>
<dbReference type="InterPro" id="IPR011623">
    <property type="entry name" value="7TMR_DISM_rcpt_extracell_dom1"/>
</dbReference>
<dbReference type="Pfam" id="PF07696">
    <property type="entry name" value="7TMR-DISMED2"/>
    <property type="match status" value="1"/>
</dbReference>
<dbReference type="EC" id="2.7.13.3" evidence="2"/>
<dbReference type="Pfam" id="PF00512">
    <property type="entry name" value="HisKA"/>
    <property type="match status" value="1"/>
</dbReference>
<evidence type="ECO:0000256" key="3">
    <source>
        <dbReference type="ARBA" id="ARBA00022553"/>
    </source>
</evidence>
<dbReference type="Gene3D" id="2.60.40.2380">
    <property type="match status" value="1"/>
</dbReference>
<keyword evidence="9" id="KW-0175">Coiled coil</keyword>
<dbReference type="CDD" id="cd00075">
    <property type="entry name" value="HATPase"/>
    <property type="match status" value="1"/>
</dbReference>
<keyword evidence="14" id="KW-1185">Reference proteome</keyword>
<dbReference type="PANTHER" id="PTHR42878">
    <property type="entry name" value="TWO-COMPONENT HISTIDINE KINASE"/>
    <property type="match status" value="1"/>
</dbReference>
<evidence type="ECO:0000256" key="9">
    <source>
        <dbReference type="SAM" id="Coils"/>
    </source>
</evidence>
<feature type="transmembrane region" description="Helical" evidence="10">
    <location>
        <begin position="271"/>
        <end position="289"/>
    </location>
</feature>
<dbReference type="SMART" id="SM00388">
    <property type="entry name" value="HisKA"/>
    <property type="match status" value="1"/>
</dbReference>
<dbReference type="GO" id="GO:0030295">
    <property type="term" value="F:protein kinase activator activity"/>
    <property type="evidence" value="ECO:0007669"/>
    <property type="project" value="TreeGrafter"/>
</dbReference>
<comment type="caution">
    <text evidence="13">The sequence shown here is derived from an EMBL/GenBank/DDBJ whole genome shotgun (WGS) entry which is preliminary data.</text>
</comment>
<keyword evidence="5" id="KW-0547">Nucleotide-binding</keyword>
<evidence type="ECO:0000256" key="10">
    <source>
        <dbReference type="SAM" id="Phobius"/>
    </source>
</evidence>
<feature type="chain" id="PRO_5021755639" description="histidine kinase" evidence="11">
    <location>
        <begin position="19"/>
        <end position="660"/>
    </location>
</feature>
<protein>
    <recommendedName>
        <fullName evidence="2">histidine kinase</fullName>
        <ecNumber evidence="2">2.7.13.3</ecNumber>
    </recommendedName>
</protein>
<dbReference type="InterPro" id="IPR036097">
    <property type="entry name" value="HisK_dim/P_sf"/>
</dbReference>
<feature type="transmembrane region" description="Helical" evidence="10">
    <location>
        <begin position="176"/>
        <end position="198"/>
    </location>
</feature>
<evidence type="ECO:0000256" key="8">
    <source>
        <dbReference type="ARBA" id="ARBA00023012"/>
    </source>
</evidence>
<evidence type="ECO:0000256" key="7">
    <source>
        <dbReference type="ARBA" id="ARBA00022840"/>
    </source>
</evidence>
<feature type="transmembrane region" description="Helical" evidence="10">
    <location>
        <begin position="295"/>
        <end position="321"/>
    </location>
</feature>
<feature type="transmembrane region" description="Helical" evidence="10">
    <location>
        <begin position="205"/>
        <end position="227"/>
    </location>
</feature>
<proteinExistence type="predicted"/>
<accession>A0A557RHB1</accession>
<dbReference type="InterPro" id="IPR003661">
    <property type="entry name" value="HisK_dim/P_dom"/>
</dbReference>
<dbReference type="GO" id="GO:0000155">
    <property type="term" value="F:phosphorelay sensor kinase activity"/>
    <property type="evidence" value="ECO:0007669"/>
    <property type="project" value="InterPro"/>
</dbReference>
<keyword evidence="3" id="KW-0597">Phosphoprotein</keyword>
<dbReference type="InterPro" id="IPR011622">
    <property type="entry name" value="7TMR_DISM_rcpt_extracell_dom2"/>
</dbReference>
<evidence type="ECO:0000256" key="5">
    <source>
        <dbReference type="ARBA" id="ARBA00022741"/>
    </source>
</evidence>
<dbReference type="InterPro" id="IPR036890">
    <property type="entry name" value="HATPase_C_sf"/>
</dbReference>
<evidence type="ECO:0000256" key="2">
    <source>
        <dbReference type="ARBA" id="ARBA00012438"/>
    </source>
</evidence>
<dbReference type="PROSITE" id="PS50109">
    <property type="entry name" value="HIS_KIN"/>
    <property type="match status" value="1"/>
</dbReference>
<feature type="transmembrane region" description="Helical" evidence="10">
    <location>
        <begin position="239"/>
        <end position="259"/>
    </location>
</feature>
<feature type="transmembrane region" description="Helical" evidence="10">
    <location>
        <begin position="328"/>
        <end position="349"/>
    </location>
</feature>
<sequence length="660" mass="72663">MKRILMVLIALLPTLATAAVIAPDDGRTRLDSQVAFLEDPTGGKTIAEVRAADAAGAFVSNDGIGGLNFGLSASVYWLRFTLVGNTAEPAPYLIEVGFYGLTDLRLFYPDGTVVETGQYQPAANRPWPHRHPVFPIQLASDAPQTYYLRVASVGSLTTPLTLWEPATFSYATQTDYLWTAAYYGVAGALLLFNFFLFLSLRDRNYLLYCGFLLFAASGMWFMNGFGAYSLALVDWPRSIGTNTLFSIAGVFAVEFLRQFLDTRRSVPRADWLLRGLMVAFTVVAAFPLLGLPVRIGVISLSALAVLAGPSMLAVTVICWLAGYRSARFLLAAWAVLLLAVGIQAARNFALVPTNAVTLNLMQIGSLLDMLLLSFALADRIQAERRAREQAQDIALEAEAELVQGLRDSERQLERKVQDRTEALESALNRERETLNQYIEFGALIAHEFRNPLAIISNQTELARLEQQRDHVRSDERLQAIDRAAERLRGLFDEWLKSDRLHDRLDAMERQTINLDDWLTRVLHSSDLRVTHSIVIESIDAVPVVVDEALLTTALHNLIDNAAKYSPAGAPIRVRTRRAVDCIGIAVSDEGAGIDEAEQAAIFRKHHQAAGRPRKQGLGLGLYLVAEVMRAHGGSVTVDSSPGRGSVFTLWIPLPSSQSLP</sequence>
<dbReference type="AlphaFoldDB" id="A0A557RHB1"/>
<dbReference type="RefSeq" id="WP_144348084.1">
    <property type="nucleotide sequence ID" value="NZ_VMKP01000003.1"/>
</dbReference>
<dbReference type="InterPro" id="IPR005467">
    <property type="entry name" value="His_kinase_dom"/>
</dbReference>
<feature type="domain" description="Histidine kinase" evidence="12">
    <location>
        <begin position="443"/>
        <end position="655"/>
    </location>
</feature>
<evidence type="ECO:0000256" key="4">
    <source>
        <dbReference type="ARBA" id="ARBA00022679"/>
    </source>
</evidence>
<dbReference type="Pfam" id="PF07695">
    <property type="entry name" value="7TMR-DISM_7TM"/>
    <property type="match status" value="1"/>
</dbReference>
<evidence type="ECO:0000313" key="14">
    <source>
        <dbReference type="Proteomes" id="UP000316688"/>
    </source>
</evidence>
<gene>
    <name evidence="13" type="ORF">FPL11_07625</name>
</gene>
<dbReference type="PRINTS" id="PR00344">
    <property type="entry name" value="BCTRLSENSOR"/>
</dbReference>
<dbReference type="InterPro" id="IPR004358">
    <property type="entry name" value="Sig_transdc_His_kin-like_C"/>
</dbReference>
<evidence type="ECO:0000313" key="13">
    <source>
        <dbReference type="EMBL" id="TVO64514.1"/>
    </source>
</evidence>
<evidence type="ECO:0000259" key="12">
    <source>
        <dbReference type="PROSITE" id="PS50109"/>
    </source>
</evidence>
<dbReference type="GO" id="GO:0007234">
    <property type="term" value="P:osmosensory signaling via phosphorelay pathway"/>
    <property type="evidence" value="ECO:0007669"/>
    <property type="project" value="TreeGrafter"/>
</dbReference>
<dbReference type="GO" id="GO:0005524">
    <property type="term" value="F:ATP binding"/>
    <property type="evidence" value="ECO:0007669"/>
    <property type="project" value="UniProtKB-KW"/>
</dbReference>
<dbReference type="SUPFAM" id="SSF55874">
    <property type="entry name" value="ATPase domain of HSP90 chaperone/DNA topoisomerase II/histidine kinase"/>
    <property type="match status" value="1"/>
</dbReference>
<keyword evidence="10" id="KW-1133">Transmembrane helix</keyword>
<evidence type="ECO:0000256" key="11">
    <source>
        <dbReference type="SAM" id="SignalP"/>
    </source>
</evidence>
<feature type="signal peptide" evidence="11">
    <location>
        <begin position="1"/>
        <end position="18"/>
    </location>
</feature>
<dbReference type="Pfam" id="PF02518">
    <property type="entry name" value="HATPase_c"/>
    <property type="match status" value="1"/>
</dbReference>
<keyword evidence="8" id="KW-0902">Two-component regulatory system</keyword>
<evidence type="ECO:0000256" key="1">
    <source>
        <dbReference type="ARBA" id="ARBA00000085"/>
    </source>
</evidence>
<dbReference type="Gene3D" id="3.30.565.10">
    <property type="entry name" value="Histidine kinase-like ATPase, C-terminal domain"/>
    <property type="match status" value="1"/>
</dbReference>
<dbReference type="SUPFAM" id="SSF47384">
    <property type="entry name" value="Homodimeric domain of signal transducing histidine kinase"/>
    <property type="match status" value="1"/>
</dbReference>
<dbReference type="InterPro" id="IPR003594">
    <property type="entry name" value="HATPase_dom"/>
</dbReference>
<dbReference type="InterPro" id="IPR050351">
    <property type="entry name" value="BphY/WalK/GraS-like"/>
</dbReference>
<dbReference type="CDD" id="cd00082">
    <property type="entry name" value="HisKA"/>
    <property type="match status" value="1"/>
</dbReference>
<evidence type="ECO:0000256" key="6">
    <source>
        <dbReference type="ARBA" id="ARBA00022777"/>
    </source>
</evidence>
<keyword evidence="11" id="KW-0732">Signal</keyword>
<dbReference type="CDD" id="cd22265">
    <property type="entry name" value="UDM1_RNF168"/>
    <property type="match status" value="1"/>
</dbReference>
<dbReference type="GO" id="GO:0000156">
    <property type="term" value="F:phosphorelay response regulator activity"/>
    <property type="evidence" value="ECO:0007669"/>
    <property type="project" value="TreeGrafter"/>
</dbReference>
<keyword evidence="7" id="KW-0067">ATP-binding</keyword>